<feature type="region of interest" description="Disordered" evidence="1">
    <location>
        <begin position="50"/>
        <end position="76"/>
    </location>
</feature>
<reference evidence="3" key="1">
    <citation type="submission" date="2016-10" db="EMBL/GenBank/DDBJ databases">
        <authorList>
            <person name="Varghese N."/>
            <person name="Submissions S."/>
        </authorList>
    </citation>
    <scope>NUCLEOTIDE SEQUENCE [LARGE SCALE GENOMIC DNA]</scope>
    <source>
        <strain evidence="3">CGMCC 4.3530</strain>
    </source>
</reference>
<accession>A0A1H2XCH3</accession>
<protein>
    <submittedName>
        <fullName evidence="2">Uncharacterized protein</fullName>
    </submittedName>
</protein>
<dbReference type="AlphaFoldDB" id="A0A1H2XCH3"/>
<keyword evidence="3" id="KW-1185">Reference proteome</keyword>
<dbReference type="InterPro" id="IPR010296">
    <property type="entry name" value="DUF899_thioredox"/>
</dbReference>
<dbReference type="Proteomes" id="UP000199529">
    <property type="component" value="Unassembled WGS sequence"/>
</dbReference>
<dbReference type="Pfam" id="PF05988">
    <property type="entry name" value="DUF899"/>
    <property type="match status" value="1"/>
</dbReference>
<evidence type="ECO:0000313" key="2">
    <source>
        <dbReference type="EMBL" id="SDW90525.1"/>
    </source>
</evidence>
<name>A0A1H2XCH3_9PSEU</name>
<dbReference type="STRING" id="418495.SAMN05216215_100637"/>
<proteinExistence type="predicted"/>
<gene>
    <name evidence="2" type="ORF">SAMN05216215_100637</name>
</gene>
<sequence length="76" mass="8244">MNLNSRSGSACWNPLKRGGCQTYSTYGRGMDVLGSTTSFLDLTALGRQEDWEEPEGRATGLGAPAGSPQVKYHDEY</sequence>
<evidence type="ECO:0000256" key="1">
    <source>
        <dbReference type="SAM" id="MobiDB-lite"/>
    </source>
</evidence>
<dbReference type="EMBL" id="FNOK01000006">
    <property type="protein sequence ID" value="SDW90525.1"/>
    <property type="molecule type" value="Genomic_DNA"/>
</dbReference>
<organism evidence="2 3">
    <name type="scientific">Saccharopolyspora shandongensis</name>
    <dbReference type="NCBI Taxonomy" id="418495"/>
    <lineage>
        <taxon>Bacteria</taxon>
        <taxon>Bacillati</taxon>
        <taxon>Actinomycetota</taxon>
        <taxon>Actinomycetes</taxon>
        <taxon>Pseudonocardiales</taxon>
        <taxon>Pseudonocardiaceae</taxon>
        <taxon>Saccharopolyspora</taxon>
    </lineage>
</organism>
<evidence type="ECO:0000313" key="3">
    <source>
        <dbReference type="Proteomes" id="UP000199529"/>
    </source>
</evidence>